<feature type="region of interest" description="Disordered" evidence="3">
    <location>
        <begin position="249"/>
        <end position="277"/>
    </location>
</feature>
<accession>A0A6A6NYG7</accession>
<dbReference type="AlphaFoldDB" id="A0A6A6NYG7"/>
<keyword evidence="6" id="KW-1185">Reference proteome</keyword>
<evidence type="ECO:0000259" key="4">
    <source>
        <dbReference type="PROSITE" id="PS50011"/>
    </source>
</evidence>
<dbReference type="EMBL" id="MU001683">
    <property type="protein sequence ID" value="KAF2456512.1"/>
    <property type="molecule type" value="Genomic_DNA"/>
</dbReference>
<dbReference type="Proteomes" id="UP000799766">
    <property type="component" value="Unassembled WGS sequence"/>
</dbReference>
<dbReference type="GO" id="GO:0004674">
    <property type="term" value="F:protein serine/threonine kinase activity"/>
    <property type="evidence" value="ECO:0007669"/>
    <property type="project" value="TreeGrafter"/>
</dbReference>
<dbReference type="SMART" id="SM00220">
    <property type="entry name" value="S_TKc"/>
    <property type="match status" value="1"/>
</dbReference>
<feature type="compositionally biased region" description="Basic and acidic residues" evidence="3">
    <location>
        <begin position="259"/>
        <end position="268"/>
    </location>
</feature>
<dbReference type="SUPFAM" id="SSF56112">
    <property type="entry name" value="Protein kinase-like (PK-like)"/>
    <property type="match status" value="1"/>
</dbReference>
<dbReference type="PANTHER" id="PTHR24346:SF30">
    <property type="entry name" value="MATERNAL EMBRYONIC LEUCINE ZIPPER KINASE"/>
    <property type="match status" value="1"/>
</dbReference>
<dbReference type="PROSITE" id="PS50011">
    <property type="entry name" value="PROTEIN_KINASE_DOM"/>
    <property type="match status" value="1"/>
</dbReference>
<keyword evidence="1" id="KW-0547">Nucleotide-binding</keyword>
<dbReference type="OrthoDB" id="410920at2759"/>
<keyword evidence="2" id="KW-0067">ATP-binding</keyword>
<reference evidence="5" key="1">
    <citation type="journal article" date="2020" name="Stud. Mycol.">
        <title>101 Dothideomycetes genomes: a test case for predicting lifestyles and emergence of pathogens.</title>
        <authorList>
            <person name="Haridas S."/>
            <person name="Albert R."/>
            <person name="Binder M."/>
            <person name="Bloem J."/>
            <person name="Labutti K."/>
            <person name="Salamov A."/>
            <person name="Andreopoulos B."/>
            <person name="Baker S."/>
            <person name="Barry K."/>
            <person name="Bills G."/>
            <person name="Bluhm B."/>
            <person name="Cannon C."/>
            <person name="Castanera R."/>
            <person name="Culley D."/>
            <person name="Daum C."/>
            <person name="Ezra D."/>
            <person name="Gonzalez J."/>
            <person name="Henrissat B."/>
            <person name="Kuo A."/>
            <person name="Liang C."/>
            <person name="Lipzen A."/>
            <person name="Lutzoni F."/>
            <person name="Magnuson J."/>
            <person name="Mondo S."/>
            <person name="Nolan M."/>
            <person name="Ohm R."/>
            <person name="Pangilinan J."/>
            <person name="Park H.-J."/>
            <person name="Ramirez L."/>
            <person name="Alfaro M."/>
            <person name="Sun H."/>
            <person name="Tritt A."/>
            <person name="Yoshinaga Y."/>
            <person name="Zwiers L.-H."/>
            <person name="Turgeon B."/>
            <person name="Goodwin S."/>
            <person name="Spatafora J."/>
            <person name="Crous P."/>
            <person name="Grigoriev I."/>
        </authorList>
    </citation>
    <scope>NUCLEOTIDE SEQUENCE</scope>
    <source>
        <strain evidence="5">ATCC 16933</strain>
    </source>
</reference>
<dbReference type="GO" id="GO:0005524">
    <property type="term" value="F:ATP binding"/>
    <property type="evidence" value="ECO:0007669"/>
    <property type="project" value="UniProtKB-KW"/>
</dbReference>
<dbReference type="GO" id="GO:0035556">
    <property type="term" value="P:intracellular signal transduction"/>
    <property type="evidence" value="ECO:0007669"/>
    <property type="project" value="TreeGrafter"/>
</dbReference>
<dbReference type="InterPro" id="IPR011009">
    <property type="entry name" value="Kinase-like_dom_sf"/>
</dbReference>
<evidence type="ECO:0000256" key="1">
    <source>
        <dbReference type="ARBA" id="ARBA00022741"/>
    </source>
</evidence>
<evidence type="ECO:0000256" key="3">
    <source>
        <dbReference type="SAM" id="MobiDB-lite"/>
    </source>
</evidence>
<dbReference type="InterPro" id="IPR000719">
    <property type="entry name" value="Prot_kinase_dom"/>
</dbReference>
<dbReference type="PANTHER" id="PTHR24346">
    <property type="entry name" value="MAP/MICROTUBULE AFFINITY-REGULATING KINASE"/>
    <property type="match status" value="1"/>
</dbReference>
<name>A0A6A6NYG7_9PEZI</name>
<dbReference type="Gene3D" id="1.10.510.10">
    <property type="entry name" value="Transferase(Phosphotransferase) domain 1"/>
    <property type="match status" value="1"/>
</dbReference>
<sequence>MGVDLEGGGGGGEEGRRALLVLGYCCGGDLFEVASGRREVLTPGVVRRVFAELVGAVGYLHGKGIVHRDIKLESDALLQMPDPTTHPTALITLTDLGLSRRIPDPPASPLLTTRCGSEDYAAPEILLGQPYDGRATDAWALGVLLYALMEGRLPFDVPPAGAGGRAGRGAAAKGGRSRTTHRIARCEWMWWRFGDEDGAWDGARDPRREWQGAREAVEGLLRKVSRGRKSLAEVAGGEWVAGGVRVQGGLRAPGEEGGLDERDARDGDGDVYMVGGR</sequence>
<evidence type="ECO:0000313" key="6">
    <source>
        <dbReference type="Proteomes" id="UP000799766"/>
    </source>
</evidence>
<keyword evidence="5" id="KW-0418">Kinase</keyword>
<gene>
    <name evidence="5" type="ORF">BDY21DRAFT_393996</name>
</gene>
<keyword evidence="5" id="KW-0808">Transferase</keyword>
<evidence type="ECO:0000256" key="2">
    <source>
        <dbReference type="ARBA" id="ARBA00022840"/>
    </source>
</evidence>
<dbReference type="Pfam" id="PF00069">
    <property type="entry name" value="Pkinase"/>
    <property type="match status" value="1"/>
</dbReference>
<protein>
    <submittedName>
        <fullName evidence="5">Kinase-like domain-containing protein</fullName>
    </submittedName>
</protein>
<feature type="domain" description="Protein kinase" evidence="4">
    <location>
        <begin position="1"/>
        <end position="240"/>
    </location>
</feature>
<organism evidence="5 6">
    <name type="scientific">Lineolata rhizophorae</name>
    <dbReference type="NCBI Taxonomy" id="578093"/>
    <lineage>
        <taxon>Eukaryota</taxon>
        <taxon>Fungi</taxon>
        <taxon>Dikarya</taxon>
        <taxon>Ascomycota</taxon>
        <taxon>Pezizomycotina</taxon>
        <taxon>Dothideomycetes</taxon>
        <taxon>Dothideomycetes incertae sedis</taxon>
        <taxon>Lineolatales</taxon>
        <taxon>Lineolataceae</taxon>
        <taxon>Lineolata</taxon>
    </lineage>
</organism>
<evidence type="ECO:0000313" key="5">
    <source>
        <dbReference type="EMBL" id="KAF2456512.1"/>
    </source>
</evidence>
<dbReference type="GO" id="GO:0005737">
    <property type="term" value="C:cytoplasm"/>
    <property type="evidence" value="ECO:0007669"/>
    <property type="project" value="TreeGrafter"/>
</dbReference>
<proteinExistence type="predicted"/>